<evidence type="ECO:0000256" key="1">
    <source>
        <dbReference type="SAM" id="Phobius"/>
    </source>
</evidence>
<dbReference type="OrthoDB" id="8688566at2"/>
<proteinExistence type="predicted"/>
<keyword evidence="3" id="KW-1185">Reference proteome</keyword>
<protein>
    <submittedName>
        <fullName evidence="2">Putative phage-related membrane protein</fullName>
    </submittedName>
</protein>
<dbReference type="EMBL" id="CP001965">
    <property type="protein sequence ID" value="ADE12120.1"/>
    <property type="molecule type" value="Genomic_DNA"/>
</dbReference>
<name>D5CT34_SIDLE</name>
<dbReference type="HOGENOM" id="CLU_2481592_0_0_4"/>
<dbReference type="KEGG" id="slt:Slit_1891"/>
<evidence type="ECO:0000313" key="3">
    <source>
        <dbReference type="Proteomes" id="UP000001625"/>
    </source>
</evidence>
<keyword evidence="1" id="KW-0812">Transmembrane</keyword>
<sequence>MNDKDYSRMFQWFLLAACFYAGALYVQQPQIETGLWKAGHITSGAFLGYWIDRHLFGRYNHDDKYVPRVLARAIIVAAAIIGMAFGL</sequence>
<dbReference type="TCDB" id="1.E.33.1.6">
    <property type="family name" value="the 2 or 3 tms putative holin (2/3 holin) family"/>
</dbReference>
<reference evidence="2 3" key="1">
    <citation type="submission" date="2010-03" db="EMBL/GenBank/DDBJ databases">
        <title>Complete sequence of Sideroxydans lithotrophicus ES-1.</title>
        <authorList>
            <consortium name="US DOE Joint Genome Institute"/>
            <person name="Lucas S."/>
            <person name="Copeland A."/>
            <person name="Lapidus A."/>
            <person name="Cheng J.-F."/>
            <person name="Bruce D."/>
            <person name="Goodwin L."/>
            <person name="Pitluck S."/>
            <person name="Munk A.C."/>
            <person name="Detter J.C."/>
            <person name="Han C."/>
            <person name="Tapia R."/>
            <person name="Larimer F."/>
            <person name="Land M."/>
            <person name="Hauser L."/>
            <person name="Kyrpides N."/>
            <person name="Ivanova N."/>
            <person name="Emerson D."/>
            <person name="Woyke T."/>
        </authorList>
    </citation>
    <scope>NUCLEOTIDE SEQUENCE [LARGE SCALE GENOMIC DNA]</scope>
    <source>
        <strain evidence="2 3">ES-1</strain>
    </source>
</reference>
<gene>
    <name evidence="2" type="ordered locus">Slit_1891</name>
</gene>
<keyword evidence="1" id="KW-1133">Transmembrane helix</keyword>
<dbReference type="Proteomes" id="UP000001625">
    <property type="component" value="Chromosome"/>
</dbReference>
<dbReference type="STRING" id="580332.Slit_1891"/>
<dbReference type="AlphaFoldDB" id="D5CT34"/>
<keyword evidence="1" id="KW-0472">Membrane</keyword>
<organism evidence="2 3">
    <name type="scientific">Sideroxydans lithotrophicus (strain ES-1)</name>
    <dbReference type="NCBI Taxonomy" id="580332"/>
    <lineage>
        <taxon>Bacteria</taxon>
        <taxon>Pseudomonadati</taxon>
        <taxon>Pseudomonadota</taxon>
        <taxon>Betaproteobacteria</taxon>
        <taxon>Nitrosomonadales</taxon>
        <taxon>Gallionellaceae</taxon>
        <taxon>Sideroxydans</taxon>
    </lineage>
</organism>
<evidence type="ECO:0000313" key="2">
    <source>
        <dbReference type="EMBL" id="ADE12120.1"/>
    </source>
</evidence>
<feature type="transmembrane region" description="Helical" evidence="1">
    <location>
        <begin position="69"/>
        <end position="86"/>
    </location>
</feature>
<dbReference type="RefSeq" id="WP_013030018.1">
    <property type="nucleotide sequence ID" value="NC_013959.1"/>
</dbReference>
<feature type="transmembrane region" description="Helical" evidence="1">
    <location>
        <begin position="12"/>
        <end position="28"/>
    </location>
</feature>
<accession>D5CT34</accession>